<gene>
    <name evidence="1" type="ORF">SAMN04488109_0701</name>
</gene>
<accession>A0A1M5KKP8</accession>
<dbReference type="OrthoDB" id="1365607at2"/>
<keyword evidence="2" id="KW-1185">Reference proteome</keyword>
<reference evidence="1 2" key="1">
    <citation type="submission" date="2016-11" db="EMBL/GenBank/DDBJ databases">
        <authorList>
            <person name="Jaros S."/>
            <person name="Januszkiewicz K."/>
            <person name="Wedrychowicz H."/>
        </authorList>
    </citation>
    <scope>NUCLEOTIDE SEQUENCE [LARGE SCALE GENOMIC DNA]</scope>
    <source>
        <strain evidence="1 2">DSM 24574</strain>
    </source>
</reference>
<protein>
    <submittedName>
        <fullName evidence="1">Uncharacterized protein</fullName>
    </submittedName>
</protein>
<organism evidence="1 2">
    <name type="scientific">Chryseolinea serpens</name>
    <dbReference type="NCBI Taxonomy" id="947013"/>
    <lineage>
        <taxon>Bacteria</taxon>
        <taxon>Pseudomonadati</taxon>
        <taxon>Bacteroidota</taxon>
        <taxon>Cytophagia</taxon>
        <taxon>Cytophagales</taxon>
        <taxon>Fulvivirgaceae</taxon>
        <taxon>Chryseolinea</taxon>
    </lineage>
</organism>
<dbReference type="RefSeq" id="WP_143164746.1">
    <property type="nucleotide sequence ID" value="NZ_FQWQ01000001.1"/>
</dbReference>
<dbReference type="AlphaFoldDB" id="A0A1M5KKP8"/>
<evidence type="ECO:0000313" key="2">
    <source>
        <dbReference type="Proteomes" id="UP000184212"/>
    </source>
</evidence>
<proteinExistence type="predicted"/>
<evidence type="ECO:0000313" key="1">
    <source>
        <dbReference type="EMBL" id="SHG53336.1"/>
    </source>
</evidence>
<sequence length="87" mass="10575">MNEEIIYMLDRFPKHRKIILKTYNTNDDFKSLCQDFYFSARTLEHYKNDMIKNLKGELEYQRVFADLEKEIVGYLNSDDNKRTRLEG</sequence>
<dbReference type="EMBL" id="FQWQ01000001">
    <property type="protein sequence ID" value="SHG53336.1"/>
    <property type="molecule type" value="Genomic_DNA"/>
</dbReference>
<name>A0A1M5KKP8_9BACT</name>
<dbReference type="Proteomes" id="UP000184212">
    <property type="component" value="Unassembled WGS sequence"/>
</dbReference>